<dbReference type="SMART" id="SM00382">
    <property type="entry name" value="AAA"/>
    <property type="match status" value="1"/>
</dbReference>
<keyword evidence="3 5" id="KW-0067">ATP-binding</keyword>
<evidence type="ECO:0000313" key="5">
    <source>
        <dbReference type="EMBL" id="TVS91452.1"/>
    </source>
</evidence>
<organism evidence="5 6">
    <name type="scientific">Mycobacterium helveticum</name>
    <dbReference type="NCBI Taxonomy" id="2592811"/>
    <lineage>
        <taxon>Bacteria</taxon>
        <taxon>Bacillati</taxon>
        <taxon>Actinomycetota</taxon>
        <taxon>Actinomycetes</taxon>
        <taxon>Mycobacteriales</taxon>
        <taxon>Mycobacteriaceae</taxon>
        <taxon>Mycobacterium</taxon>
    </lineage>
</organism>
<dbReference type="GO" id="GO:0005524">
    <property type="term" value="F:ATP binding"/>
    <property type="evidence" value="ECO:0007669"/>
    <property type="project" value="UniProtKB-KW"/>
</dbReference>
<protein>
    <submittedName>
        <fullName evidence="5">Metal ABC transporter ATP-binding protein</fullName>
    </submittedName>
</protein>
<evidence type="ECO:0000313" key="6">
    <source>
        <dbReference type="Proteomes" id="UP000320513"/>
    </source>
</evidence>
<dbReference type="InterPro" id="IPR003593">
    <property type="entry name" value="AAA+_ATPase"/>
</dbReference>
<sequence length="259" mass="27875">MTGARLAFGERTLWDHLDLSVSAGEFIAVLGPNGSGKTSLLKVLLGQLPLSGGAVLVDGRPVTAGSDRIGYVPQHRPIDRDVMLRGRDLVRLGVDGRRWGPAPLRSAERARRRVAVQRALRQVNGEHLADARVGVLSGGELQRLRIAQALVSDPTLLLCDEPLLTLDPANAKLVSALIDRRRRDAATTVIVVTHEVNPILPYVDRVLYLVDGRFGIGTVEQVMTTETLSALYRADIEVVKAGGGYVVVGEAAPGDGYLR</sequence>
<name>A0A557XZ24_9MYCO</name>
<reference evidence="5 6" key="1">
    <citation type="submission" date="2019-07" db="EMBL/GenBank/DDBJ databases">
        <title>New Mycobacterium species.</title>
        <authorList>
            <person name="Tortoli E."/>
            <person name="Ghielmetti G."/>
            <person name="Friedel U."/>
            <person name="Trovato A."/>
        </authorList>
    </citation>
    <scope>NUCLEOTIDE SEQUENCE [LARGE SCALE GENOMIC DNA]</scope>
    <source>
        <strain evidence="5 6">16-83</strain>
    </source>
</reference>
<dbReference type="InterPro" id="IPR017871">
    <property type="entry name" value="ABC_transporter-like_CS"/>
</dbReference>
<evidence type="ECO:0000256" key="1">
    <source>
        <dbReference type="ARBA" id="ARBA00022448"/>
    </source>
</evidence>
<dbReference type="Pfam" id="PF00005">
    <property type="entry name" value="ABC_tran"/>
    <property type="match status" value="1"/>
</dbReference>
<gene>
    <name evidence="5" type="ORF">FPZ47_04990</name>
</gene>
<dbReference type="SUPFAM" id="SSF52540">
    <property type="entry name" value="P-loop containing nucleoside triphosphate hydrolases"/>
    <property type="match status" value="1"/>
</dbReference>
<dbReference type="InterPro" id="IPR050153">
    <property type="entry name" value="Metal_Ion_Import_ABC"/>
</dbReference>
<evidence type="ECO:0000256" key="3">
    <source>
        <dbReference type="ARBA" id="ARBA00022840"/>
    </source>
</evidence>
<dbReference type="GO" id="GO:0016887">
    <property type="term" value="F:ATP hydrolysis activity"/>
    <property type="evidence" value="ECO:0007669"/>
    <property type="project" value="InterPro"/>
</dbReference>
<dbReference type="EMBL" id="VMQU01000013">
    <property type="protein sequence ID" value="TVS91452.1"/>
    <property type="molecule type" value="Genomic_DNA"/>
</dbReference>
<evidence type="ECO:0000256" key="2">
    <source>
        <dbReference type="ARBA" id="ARBA00022741"/>
    </source>
</evidence>
<dbReference type="OrthoDB" id="3282096at2"/>
<keyword evidence="6" id="KW-1185">Reference proteome</keyword>
<keyword evidence="1" id="KW-0813">Transport</keyword>
<dbReference type="PROSITE" id="PS00211">
    <property type="entry name" value="ABC_TRANSPORTER_1"/>
    <property type="match status" value="1"/>
</dbReference>
<dbReference type="InterPro" id="IPR003439">
    <property type="entry name" value="ABC_transporter-like_ATP-bd"/>
</dbReference>
<dbReference type="PANTHER" id="PTHR42734">
    <property type="entry name" value="METAL TRANSPORT SYSTEM ATP-BINDING PROTEIN TM_0124-RELATED"/>
    <property type="match status" value="1"/>
</dbReference>
<accession>A0A557XZ24</accession>
<dbReference type="InterPro" id="IPR027417">
    <property type="entry name" value="P-loop_NTPase"/>
</dbReference>
<dbReference type="PROSITE" id="PS50893">
    <property type="entry name" value="ABC_TRANSPORTER_2"/>
    <property type="match status" value="1"/>
</dbReference>
<comment type="caution">
    <text evidence="5">The sequence shown here is derived from an EMBL/GenBank/DDBJ whole genome shotgun (WGS) entry which is preliminary data.</text>
</comment>
<evidence type="ECO:0000259" key="4">
    <source>
        <dbReference type="PROSITE" id="PS50893"/>
    </source>
</evidence>
<dbReference type="AlphaFoldDB" id="A0A557XZ24"/>
<feature type="domain" description="ABC transporter" evidence="4">
    <location>
        <begin position="1"/>
        <end position="236"/>
    </location>
</feature>
<dbReference type="Proteomes" id="UP000320513">
    <property type="component" value="Unassembled WGS sequence"/>
</dbReference>
<keyword evidence="2" id="KW-0547">Nucleotide-binding</keyword>
<proteinExistence type="predicted"/>
<dbReference type="Gene3D" id="3.40.50.300">
    <property type="entry name" value="P-loop containing nucleotide triphosphate hydrolases"/>
    <property type="match status" value="1"/>
</dbReference>